<evidence type="ECO:0000259" key="3">
    <source>
        <dbReference type="PROSITE" id="PS51192"/>
    </source>
</evidence>
<reference evidence="5 6" key="1">
    <citation type="submission" date="2024-01" db="EMBL/GenBank/DDBJ databases">
        <title>Pedobacter sp. nov., isolated from oil-contaminated soil.</title>
        <authorList>
            <person name="Le N.T.T."/>
        </authorList>
    </citation>
    <scope>NUCLEOTIDE SEQUENCE [LARGE SCALE GENOMIC DNA]</scope>
    <source>
        <strain evidence="5 6">VNH31</strain>
    </source>
</reference>
<dbReference type="Proteomes" id="UP001337681">
    <property type="component" value="Unassembled WGS sequence"/>
</dbReference>
<dbReference type="InterPro" id="IPR014001">
    <property type="entry name" value="Helicase_ATP-bd"/>
</dbReference>
<dbReference type="SMART" id="SM00490">
    <property type="entry name" value="HELICc"/>
    <property type="match status" value="1"/>
</dbReference>
<keyword evidence="1" id="KW-0547">Nucleotide-binding</keyword>
<feature type="domain" description="Helicase C-terminal" evidence="4">
    <location>
        <begin position="1162"/>
        <end position="1382"/>
    </location>
</feature>
<evidence type="ECO:0000256" key="1">
    <source>
        <dbReference type="ARBA" id="ARBA00022741"/>
    </source>
</evidence>
<protein>
    <submittedName>
        <fullName evidence="5">DEAD/DEAH box helicase</fullName>
    </submittedName>
</protein>
<evidence type="ECO:0000256" key="2">
    <source>
        <dbReference type="ARBA" id="ARBA00022840"/>
    </source>
</evidence>
<gene>
    <name evidence="5" type="ORF">VRU49_07885</name>
</gene>
<dbReference type="EMBL" id="JAZDQU010000002">
    <property type="protein sequence ID" value="MEE1885337.1"/>
    <property type="molecule type" value="Genomic_DNA"/>
</dbReference>
<organism evidence="5 6">
    <name type="scientific">Pedobacter flavus</name>
    <dbReference type="NCBI Taxonomy" id="3113906"/>
    <lineage>
        <taxon>Bacteria</taxon>
        <taxon>Pseudomonadati</taxon>
        <taxon>Bacteroidota</taxon>
        <taxon>Sphingobacteriia</taxon>
        <taxon>Sphingobacteriales</taxon>
        <taxon>Sphingobacteriaceae</taxon>
        <taxon>Pedobacter</taxon>
    </lineage>
</organism>
<evidence type="ECO:0000313" key="5">
    <source>
        <dbReference type="EMBL" id="MEE1885337.1"/>
    </source>
</evidence>
<dbReference type="SUPFAM" id="SSF52540">
    <property type="entry name" value="P-loop containing nucleoside triphosphate hydrolases"/>
    <property type="match status" value="2"/>
</dbReference>
<dbReference type="InterPro" id="IPR027417">
    <property type="entry name" value="P-loop_NTPase"/>
</dbReference>
<proteinExistence type="predicted"/>
<feature type="domain" description="Helicase ATP-binding" evidence="3">
    <location>
        <begin position="105"/>
        <end position="424"/>
    </location>
</feature>
<dbReference type="RefSeq" id="WP_330146236.1">
    <property type="nucleotide sequence ID" value="NZ_JAZDQU010000002.1"/>
</dbReference>
<keyword evidence="5" id="KW-0347">Helicase</keyword>
<evidence type="ECO:0000313" key="6">
    <source>
        <dbReference type="Proteomes" id="UP001337681"/>
    </source>
</evidence>
<dbReference type="SMART" id="SM00487">
    <property type="entry name" value="DEXDc"/>
    <property type="match status" value="1"/>
</dbReference>
<comment type="caution">
    <text evidence="5">The sequence shown here is derived from an EMBL/GenBank/DDBJ whole genome shotgun (WGS) entry which is preliminary data.</text>
</comment>
<dbReference type="Pfam" id="PF00270">
    <property type="entry name" value="DEAD"/>
    <property type="match status" value="1"/>
</dbReference>
<keyword evidence="5" id="KW-0378">Hydrolase</keyword>
<dbReference type="InterPro" id="IPR011545">
    <property type="entry name" value="DEAD/DEAH_box_helicase_dom"/>
</dbReference>
<dbReference type="PROSITE" id="PS51192">
    <property type="entry name" value="HELICASE_ATP_BIND_1"/>
    <property type="match status" value="1"/>
</dbReference>
<evidence type="ECO:0000259" key="4">
    <source>
        <dbReference type="PROSITE" id="PS51194"/>
    </source>
</evidence>
<dbReference type="Gene3D" id="3.40.50.300">
    <property type="entry name" value="P-loop containing nucleotide triphosphate hydrolases"/>
    <property type="match status" value="2"/>
</dbReference>
<dbReference type="PROSITE" id="PS51194">
    <property type="entry name" value="HELICASE_CTER"/>
    <property type="match status" value="1"/>
</dbReference>
<keyword evidence="6" id="KW-1185">Reference proteome</keyword>
<name>A0ABU7H1Z5_9SPHI</name>
<dbReference type="PANTHER" id="PTHR47957">
    <property type="entry name" value="ATP-DEPENDENT HELICASE HRQ1"/>
    <property type="match status" value="1"/>
</dbReference>
<accession>A0ABU7H1Z5</accession>
<dbReference type="PANTHER" id="PTHR47957:SF3">
    <property type="entry name" value="ATP-DEPENDENT HELICASE HRQ1"/>
    <property type="match status" value="1"/>
</dbReference>
<dbReference type="InterPro" id="IPR001650">
    <property type="entry name" value="Helicase_C-like"/>
</dbReference>
<dbReference type="GO" id="GO:0004386">
    <property type="term" value="F:helicase activity"/>
    <property type="evidence" value="ECO:0007669"/>
    <property type="project" value="UniProtKB-KW"/>
</dbReference>
<dbReference type="Pfam" id="PF00271">
    <property type="entry name" value="Helicase_C"/>
    <property type="match status" value="1"/>
</dbReference>
<sequence>MKDPIGSFETIKENFIRYVKTAFGTKFEGVEKERNDLLNYDRVLYRKPWIEPLPDYVSSGKKINDLTAEDLGNALNEGEVETFKGLVNTGLVGNFPLHSHQAEMLKQALLGNNCIITSGTGSGKTESFLLPLFAQLSKELANWTAPNQQSTSINTWWRENGGISARQIVNTSNFTLSNDVRQRNHETRKAGVRALILYPMNALVEDQMSRLRKALDSDDTRNWLSENTNGNKIYFGRYNGSSPVAGELKKIKDDGTFAINTNKVNQLKEQLQQIETDSNRVAQYIQQTGKTGNEAKDLKSFFQRLDGAEMRSRFDMQVAPPDIMITNYSMLSIMLMRDIDKGIFNETRQWLEENENNIFHLIIDELHLYRGTQGTEVAYLLKLVLNRLGLNPNHPQLRILASSASLEAKEETKEGQESKQFLKDFFGTEKPFKIIEGKNNPINAFPENGIKLPINPFKEIANKFSEVKGNITDVNFISTCEASATQLATAFNLPQDGNGISKLISVIINPSFQLKERLFSPCQDYKAVCSTQANGDNDNGKYFAETIFERTSNKKDLENALRGLLIVRAMLDEKEFEDIAKTIPDDRKLPRFRFHYFFRNIEGIWASVKPDEINEAYSDEERTVGKLYSTTRINSENGNRVLELLYCDNCGTTLFGGSRLVTRNESGNNSFEMLPISPNIEGIPEKTPAKLVERRSYQEYAVFWACGNQQFTPHDAEAGIPQVGWRQPTMNGFNQTDFLADWIPASLNCISGDIDNSHNKADEKPEQWIKGYYFIITNNSNRDIALPDANGNISTIETHKALPSVCPSCGVNHQKRRQDWNKNKTSSIRGFRTGFAKTTQMFAKELMYQLPSNETERKLVVFSDSREDAAQIANGIERNHFSDLMREVLVKELHSNLMFRFQIVDAFDKGNTARQQELKEQSQTIFDEIEFLVENSAYTGTNASRIREKQEAEIKLNEIRSLTLNVRSLVHITNSLNLAPLIKHFVGLGINPGGNDISLQTRLLNNNFVPWYDLIDFTNFQWAAGANQDYIDALKEGSFDGLATMFFGSLFYSFESSALGYVCINPELQVITDQARIVALAKDDFLQIVNSTIRILGDKYKHNKVEDASPFNFTQYNDLPGQVKKYIRAVETRYSKNQNEIGDAVFNTLSTSSLMRGDTGIQIENLFIKVARSTDSIWTSQRGSRPHLHFSGGICTHSVTALQQQADRICDDVWKENYLSYNAIKQQREPIRLHCEELTGQTDDQFERQRHFRNIILPDEGNKQVKTIDLLSVTTTLEVGVDIGALQAVMLGNMPPQRFNYQQRVGRAGRRGQAYSVILTFCRGRSHDEFYFANPQKITGDAPPTPFLTMGQERIFKRLLAKEIFRRAYVEKEIDITSDDKSSVHGEFGSVDSWTIYKPEISNWINENRTVIEQTVDALLTPQLKDKKDEFVNWVADTTTPNGLIEKAESIIKNEEIASNDISEKFAEGGILPMFGMPTTVKNLYHGINRKPEPLSIDRAQAMAIYEFAPGAQKTKDKAIHQVIGFTSDFINVHNGIKNADTANQLPFSLNRWFVRCRACGFFETYSEERKAELESQSQFDVCPNCGEENPNKYQPPFKLKSPRAYRTNLSAGSDTKDDSEFLLSRPPIFAEKTGSANVETISNASISISDNDVTWRVNTNSDKFFTGRLYNTNNKFPFNQSGFWFNNQWLLNDLALPTNDSNGHSMFVQSNPTSSDELIALASNKNTEIFRIAPTNVPYELDLNMFFSETDLPHVKAQSNGVRSGYYSAAFLLQRILADKLDVDPTEIEIADIPVKVLEDGRRIAEIILTDELPNGSGFVRYLYNNLAIILSESINPSNANSYLGKIHSQTHQGKCDDACYDCLKVFRNMNYHSLLDWRLGLSMLRVMNDSTFVCGADGNFNFIELQNWLDFAKQLRDSFFFSFYSHSNTAVRTEVNGLPIIKMGNRQRNVVMIIHPFWNMRNFTEANWLAEIYNEIKLHTESNGGKISIIDTFNLHRRPGWCYEKLIER</sequence>
<keyword evidence="2" id="KW-0067">ATP-binding</keyword>